<sequence length="239" mass="24711">MFSLNWFSENICCPAGNKALLSSRGLGEEGLCVPEDQPAPQSQIAKTVPQNGVGPAPIIQSTTMLPVSRSQIVITQSALKNPTQPSVIAGNSLTFSTVIATTIAPIIVPPTTTVPSNNPVTFANPSPTVTPSATGTPSSGPPLSKVLPGSIIGGLIPSTLLYLLYNSCSQSQDSCSPSVPFTRKGDNGSGSALTYGGGQTNNTYNFPGSMPETRGSSWGQPDEIVPILPPACEDQLNEK</sequence>
<gene>
    <name evidence="2" type="ORF">GLAREA_05232</name>
</gene>
<dbReference type="AlphaFoldDB" id="S3DFJ9"/>
<dbReference type="KEGG" id="glz:GLAREA_05232"/>
<organism evidence="2 3">
    <name type="scientific">Glarea lozoyensis (strain ATCC 20868 / MF5171)</name>
    <dbReference type="NCBI Taxonomy" id="1116229"/>
    <lineage>
        <taxon>Eukaryota</taxon>
        <taxon>Fungi</taxon>
        <taxon>Dikarya</taxon>
        <taxon>Ascomycota</taxon>
        <taxon>Pezizomycotina</taxon>
        <taxon>Leotiomycetes</taxon>
        <taxon>Helotiales</taxon>
        <taxon>Helotiaceae</taxon>
        <taxon>Glarea</taxon>
    </lineage>
</organism>
<feature type="region of interest" description="Disordered" evidence="1">
    <location>
        <begin position="178"/>
        <end position="225"/>
    </location>
</feature>
<dbReference type="RefSeq" id="XP_008076712.1">
    <property type="nucleotide sequence ID" value="XM_008078521.1"/>
</dbReference>
<proteinExistence type="predicted"/>
<evidence type="ECO:0000256" key="1">
    <source>
        <dbReference type="SAM" id="MobiDB-lite"/>
    </source>
</evidence>
<name>S3DFJ9_GLAL2</name>
<accession>S3DFJ9</accession>
<dbReference type="GeneID" id="19464286"/>
<keyword evidence="3" id="KW-1185">Reference proteome</keyword>
<dbReference type="Proteomes" id="UP000016922">
    <property type="component" value="Unassembled WGS sequence"/>
</dbReference>
<protein>
    <submittedName>
        <fullName evidence="2">Uncharacterized protein</fullName>
    </submittedName>
</protein>
<reference evidence="2 3" key="1">
    <citation type="journal article" date="2013" name="BMC Genomics">
        <title>Genomics-driven discovery of the pneumocandin biosynthetic gene cluster in the fungus Glarea lozoyensis.</title>
        <authorList>
            <person name="Chen L."/>
            <person name="Yue Q."/>
            <person name="Zhang X."/>
            <person name="Xiang M."/>
            <person name="Wang C."/>
            <person name="Li S."/>
            <person name="Che Y."/>
            <person name="Ortiz-Lopez F.J."/>
            <person name="Bills G.F."/>
            <person name="Liu X."/>
            <person name="An Z."/>
        </authorList>
    </citation>
    <scope>NUCLEOTIDE SEQUENCE [LARGE SCALE GENOMIC DNA]</scope>
    <source>
        <strain evidence="3">ATCC 20868 / MF5171</strain>
    </source>
</reference>
<dbReference type="EMBL" id="KE145353">
    <property type="protein sequence ID" value="EPE35894.1"/>
    <property type="molecule type" value="Genomic_DNA"/>
</dbReference>
<evidence type="ECO:0000313" key="2">
    <source>
        <dbReference type="EMBL" id="EPE35894.1"/>
    </source>
</evidence>
<evidence type="ECO:0000313" key="3">
    <source>
        <dbReference type="Proteomes" id="UP000016922"/>
    </source>
</evidence>
<dbReference type="HOGENOM" id="CLU_1161228_0_0_1"/>